<feature type="transmembrane region" description="Helical" evidence="6">
    <location>
        <begin position="173"/>
        <end position="196"/>
    </location>
</feature>
<keyword evidence="8" id="KW-1185">Reference proteome</keyword>
<keyword evidence="2 6" id="KW-0812">Transmembrane</keyword>
<evidence type="ECO:0000256" key="2">
    <source>
        <dbReference type="ARBA" id="ARBA00022692"/>
    </source>
</evidence>
<evidence type="ECO:0000256" key="3">
    <source>
        <dbReference type="ARBA" id="ARBA00022989"/>
    </source>
</evidence>
<protein>
    <submittedName>
        <fullName evidence="7">Uncharacterized protein</fullName>
    </submittedName>
</protein>
<feature type="compositionally biased region" description="Gly residues" evidence="5">
    <location>
        <begin position="407"/>
        <end position="421"/>
    </location>
</feature>
<name>K8ET16_9CHLO</name>
<dbReference type="KEGG" id="bpg:Bathy03g03270"/>
<dbReference type="PANTHER" id="PTHR23423">
    <property type="entry name" value="ORGANIC SOLUTE TRANSPORTER-RELATED"/>
    <property type="match status" value="1"/>
</dbReference>
<feature type="transmembrane region" description="Helical" evidence="6">
    <location>
        <begin position="217"/>
        <end position="236"/>
    </location>
</feature>
<reference evidence="7 8" key="1">
    <citation type="submission" date="2011-10" db="EMBL/GenBank/DDBJ databases">
        <authorList>
            <person name="Genoscope - CEA"/>
        </authorList>
    </citation>
    <scope>NUCLEOTIDE SEQUENCE [LARGE SCALE GENOMIC DNA]</scope>
    <source>
        <strain evidence="7 8">RCC 1105</strain>
    </source>
</reference>
<evidence type="ECO:0000313" key="7">
    <source>
        <dbReference type="EMBL" id="CCO15575.1"/>
    </source>
</evidence>
<sequence length="433" mass="47972">MTLKTKKWYETRNALILACVLSVVASVVAFAQIGLHLKHYSNGNHQRHILRIIFLVPIYALLSFAALMRPKHSLDLDTFRDCYESWVVYNFLALCFEYVGGPGNVQNNMQGKELPPSVWACARESQQVDGAYLRRSKQYALQFVFLKPFLSLISWIMHMRGQYGDSAIDFKRGYVYVLFVYNISYSFALYGLLMFYRGAYDLLKPHKPLAKFMLVKAVIFLTFWQGAFIALAVATGDVSSSEEGRATQDFLVCVEMVFASVFMHIAFPYYVYANRSGVSRFVANVGHALSVGDVLDDTVHQFGRTYQEYTLHGAHDNSSGQGQQMATMTRTYGRDDRDGRKGGVEVLEGEVNNNNGLENIVVQETSPYTYSISTPSPTNAASGSRTNVFTNYDNDNSNPFSTTGTTTRGGGGGGGGSGSGDGGEDQPPPLLNL</sequence>
<accession>K8ET16</accession>
<feature type="compositionally biased region" description="Polar residues" evidence="5">
    <location>
        <begin position="316"/>
        <end position="330"/>
    </location>
</feature>
<evidence type="ECO:0000256" key="5">
    <source>
        <dbReference type="SAM" id="MobiDB-lite"/>
    </source>
</evidence>
<keyword evidence="4 6" id="KW-0472">Membrane</keyword>
<dbReference type="SMART" id="SM01417">
    <property type="entry name" value="Solute_trans_a"/>
    <property type="match status" value="1"/>
</dbReference>
<comment type="subcellular location">
    <subcellularLocation>
        <location evidence="1">Membrane</location>
        <topology evidence="1">Multi-pass membrane protein</topology>
    </subcellularLocation>
</comment>
<feature type="transmembrane region" description="Helical" evidence="6">
    <location>
        <begin position="248"/>
        <end position="272"/>
    </location>
</feature>
<dbReference type="Proteomes" id="UP000198341">
    <property type="component" value="Chromosome 3"/>
</dbReference>
<feature type="compositionally biased region" description="Polar residues" evidence="5">
    <location>
        <begin position="379"/>
        <end position="400"/>
    </location>
</feature>
<evidence type="ECO:0000256" key="4">
    <source>
        <dbReference type="ARBA" id="ARBA00023136"/>
    </source>
</evidence>
<evidence type="ECO:0000256" key="6">
    <source>
        <dbReference type="SAM" id="Phobius"/>
    </source>
</evidence>
<feature type="transmembrane region" description="Helical" evidence="6">
    <location>
        <begin position="139"/>
        <end position="158"/>
    </location>
</feature>
<feature type="region of interest" description="Disordered" evidence="5">
    <location>
        <begin position="313"/>
        <end position="342"/>
    </location>
</feature>
<gene>
    <name evidence="7" type="ORF">Bathy03g03270</name>
</gene>
<proteinExistence type="predicted"/>
<evidence type="ECO:0000313" key="8">
    <source>
        <dbReference type="Proteomes" id="UP000198341"/>
    </source>
</evidence>
<dbReference type="RefSeq" id="XP_007514138.1">
    <property type="nucleotide sequence ID" value="XM_007514076.1"/>
</dbReference>
<dbReference type="EMBL" id="FO082276">
    <property type="protein sequence ID" value="CCO15575.1"/>
    <property type="molecule type" value="Genomic_DNA"/>
</dbReference>
<dbReference type="GO" id="GO:0016020">
    <property type="term" value="C:membrane"/>
    <property type="evidence" value="ECO:0007669"/>
    <property type="project" value="UniProtKB-SubCell"/>
</dbReference>
<feature type="transmembrane region" description="Helical" evidence="6">
    <location>
        <begin position="47"/>
        <end position="67"/>
    </location>
</feature>
<evidence type="ECO:0000256" key="1">
    <source>
        <dbReference type="ARBA" id="ARBA00004141"/>
    </source>
</evidence>
<dbReference type="InterPro" id="IPR005178">
    <property type="entry name" value="Ostalpha/TMEM184C"/>
</dbReference>
<feature type="compositionally biased region" description="Basic and acidic residues" evidence="5">
    <location>
        <begin position="332"/>
        <end position="342"/>
    </location>
</feature>
<dbReference type="OrthoDB" id="5348404at2759"/>
<keyword evidence="3 6" id="KW-1133">Transmembrane helix</keyword>
<feature type="region of interest" description="Disordered" evidence="5">
    <location>
        <begin position="371"/>
        <end position="433"/>
    </location>
</feature>
<dbReference type="Pfam" id="PF03619">
    <property type="entry name" value="Solute_trans_a"/>
    <property type="match status" value="1"/>
</dbReference>
<dbReference type="GeneID" id="19016864"/>
<organism evidence="7 8">
    <name type="scientific">Bathycoccus prasinos</name>
    <dbReference type="NCBI Taxonomy" id="41875"/>
    <lineage>
        <taxon>Eukaryota</taxon>
        <taxon>Viridiplantae</taxon>
        <taxon>Chlorophyta</taxon>
        <taxon>Mamiellophyceae</taxon>
        <taxon>Mamiellales</taxon>
        <taxon>Bathycoccaceae</taxon>
        <taxon>Bathycoccus</taxon>
    </lineage>
</organism>
<dbReference type="eggNOG" id="KOG2641">
    <property type="taxonomic scope" value="Eukaryota"/>
</dbReference>
<dbReference type="AlphaFoldDB" id="K8ET16"/>